<dbReference type="InterPro" id="IPR001387">
    <property type="entry name" value="Cro/C1-type_HTH"/>
</dbReference>
<gene>
    <name evidence="2" type="ORF">AW10_02995</name>
</gene>
<dbReference type="SUPFAM" id="SSF47413">
    <property type="entry name" value="lambda repressor-like DNA-binding domains"/>
    <property type="match status" value="1"/>
</dbReference>
<name>A0A011N7Q4_9PROT</name>
<dbReference type="STRING" id="1454003.AW10_02995"/>
<reference evidence="2 3" key="1">
    <citation type="submission" date="2014-02" db="EMBL/GenBank/DDBJ databases">
        <title>Expanding our view of genomic diversity in Candidatus Accumulibacter clades.</title>
        <authorList>
            <person name="Skennerton C.T."/>
            <person name="Barr J.J."/>
            <person name="Slater F.R."/>
            <person name="Bond P.L."/>
            <person name="Tyson G.W."/>
        </authorList>
    </citation>
    <scope>NUCLEOTIDE SEQUENCE [LARGE SCALE GENOMIC DNA]</scope>
    <source>
        <strain evidence="3">BA-92</strain>
    </source>
</reference>
<dbReference type="AlphaFoldDB" id="A0A011N7Q4"/>
<dbReference type="EMBL" id="JEMX01000067">
    <property type="protein sequence ID" value="EXI78643.1"/>
    <property type="molecule type" value="Genomic_DNA"/>
</dbReference>
<sequence>MSTFVIPQTSRQSMGAAATAAFAVFGSALTLIGTGTVYKLNRTEDWRTLVQARVPFIVDVVPQSESSAERPDVRTAAQHLSNIRQVLNPAISDLAIAFGVSRQAIYKWLSDDATPEPDKRERIVTLSRVADAFRDAGVSRASALLKMKAFDGRSLLELLPEGKLRQEDVQTLIAEAKAMDALYASSGLSGSTTKPTADWQTSVSIPGSAE</sequence>
<evidence type="ECO:0000256" key="1">
    <source>
        <dbReference type="SAM" id="MobiDB-lite"/>
    </source>
</evidence>
<dbReference type="InterPro" id="IPR010982">
    <property type="entry name" value="Lambda_DNA-bd_dom_sf"/>
</dbReference>
<dbReference type="GO" id="GO:0003677">
    <property type="term" value="F:DNA binding"/>
    <property type="evidence" value="ECO:0007669"/>
    <property type="project" value="InterPro"/>
</dbReference>
<accession>A0A011N7Q4</accession>
<protein>
    <recommendedName>
        <fullName evidence="4">XRE family transcriptional regulator</fullName>
    </recommendedName>
</protein>
<proteinExistence type="predicted"/>
<feature type="region of interest" description="Disordered" evidence="1">
    <location>
        <begin position="187"/>
        <end position="210"/>
    </location>
</feature>
<dbReference type="Proteomes" id="UP000021816">
    <property type="component" value="Unassembled WGS sequence"/>
</dbReference>
<dbReference type="PATRIC" id="fig|1454003.3.peg.3059"/>
<evidence type="ECO:0000313" key="2">
    <source>
        <dbReference type="EMBL" id="EXI78643.1"/>
    </source>
</evidence>
<organism evidence="2 3">
    <name type="scientific">Candidatus Accumulibacter appositus</name>
    <dbReference type="NCBI Taxonomy" id="1454003"/>
    <lineage>
        <taxon>Bacteria</taxon>
        <taxon>Pseudomonadati</taxon>
        <taxon>Pseudomonadota</taxon>
        <taxon>Betaproteobacteria</taxon>
        <taxon>Candidatus Accumulibacter</taxon>
    </lineage>
</organism>
<comment type="caution">
    <text evidence="2">The sequence shown here is derived from an EMBL/GenBank/DDBJ whole genome shotgun (WGS) entry which is preliminary data.</text>
</comment>
<evidence type="ECO:0008006" key="4">
    <source>
        <dbReference type="Google" id="ProtNLM"/>
    </source>
</evidence>
<dbReference type="CDD" id="cd00093">
    <property type="entry name" value="HTH_XRE"/>
    <property type="match status" value="1"/>
</dbReference>
<evidence type="ECO:0000313" key="3">
    <source>
        <dbReference type="Proteomes" id="UP000021816"/>
    </source>
</evidence>